<name>A0A815DUV2_9BILA</name>
<dbReference type="Proteomes" id="UP000681720">
    <property type="component" value="Unassembled WGS sequence"/>
</dbReference>
<dbReference type="EMBL" id="CAJOBJ010109099">
    <property type="protein sequence ID" value="CAF4622819.1"/>
    <property type="molecule type" value="Genomic_DNA"/>
</dbReference>
<dbReference type="AlphaFoldDB" id="A0A815DUV2"/>
<sequence>MTPLEEILARFIFLFLKHLSIELSNLIIMKNTDRQPKKSILRKSSNKNLSLNQNNSVVLTQKLKSLTRRKVLFTHIDSYEFDPQIPCRFINSPQREQFYLSPNDKQMQCLCHRHLKASFQNKSKTKRKRE</sequence>
<accession>A0A815DUV2</accession>
<evidence type="ECO:0000313" key="3">
    <source>
        <dbReference type="Proteomes" id="UP000663834"/>
    </source>
</evidence>
<proteinExistence type="predicted"/>
<dbReference type="EMBL" id="CAJNOW010001112">
    <property type="protein sequence ID" value="CAF1306131.1"/>
    <property type="molecule type" value="Genomic_DNA"/>
</dbReference>
<organism evidence="1 3">
    <name type="scientific">Rotaria magnacalcarata</name>
    <dbReference type="NCBI Taxonomy" id="392030"/>
    <lineage>
        <taxon>Eukaryota</taxon>
        <taxon>Metazoa</taxon>
        <taxon>Spiralia</taxon>
        <taxon>Gnathifera</taxon>
        <taxon>Rotifera</taxon>
        <taxon>Eurotatoria</taxon>
        <taxon>Bdelloidea</taxon>
        <taxon>Philodinida</taxon>
        <taxon>Philodinidae</taxon>
        <taxon>Rotaria</taxon>
    </lineage>
</organism>
<dbReference type="OrthoDB" id="9989869at2759"/>
<gene>
    <name evidence="2" type="ORF">GIL414_LOCUS39851</name>
    <name evidence="1" type="ORF">KQP761_LOCUS5017</name>
</gene>
<comment type="caution">
    <text evidence="1">The sequence shown here is derived from an EMBL/GenBank/DDBJ whole genome shotgun (WGS) entry which is preliminary data.</text>
</comment>
<reference evidence="1" key="1">
    <citation type="submission" date="2021-02" db="EMBL/GenBank/DDBJ databases">
        <authorList>
            <person name="Nowell W R."/>
        </authorList>
    </citation>
    <scope>NUCLEOTIDE SEQUENCE</scope>
</reference>
<protein>
    <submittedName>
        <fullName evidence="1">Uncharacterized protein</fullName>
    </submittedName>
</protein>
<evidence type="ECO:0000313" key="2">
    <source>
        <dbReference type="EMBL" id="CAF4622819.1"/>
    </source>
</evidence>
<dbReference type="Proteomes" id="UP000663834">
    <property type="component" value="Unassembled WGS sequence"/>
</dbReference>
<evidence type="ECO:0000313" key="1">
    <source>
        <dbReference type="EMBL" id="CAF1306131.1"/>
    </source>
</evidence>